<comment type="pathway">
    <text evidence="9">Protein modification; lipoprotein biosynthesis (signal peptide cleavage).</text>
</comment>
<feature type="active site" evidence="9">
    <location>
        <position position="139"/>
    </location>
</feature>
<name>A0A1X7DKC9_9MICC</name>
<organism evidence="10 11">
    <name type="scientific">Kocuria marina subsp. indica</name>
    <dbReference type="NCBI Taxonomy" id="1049583"/>
    <lineage>
        <taxon>Bacteria</taxon>
        <taxon>Bacillati</taxon>
        <taxon>Actinomycetota</taxon>
        <taxon>Actinomycetes</taxon>
        <taxon>Micrococcales</taxon>
        <taxon>Micrococcaceae</taxon>
        <taxon>Kocuria</taxon>
    </lineage>
</organism>
<evidence type="ECO:0000256" key="6">
    <source>
        <dbReference type="ARBA" id="ARBA00022801"/>
    </source>
</evidence>
<comment type="caution">
    <text evidence="9">Lacks conserved residue(s) required for the propagation of feature annotation.</text>
</comment>
<comment type="catalytic activity">
    <reaction evidence="9">
        <text>Release of signal peptides from bacterial membrane prolipoproteins. Hydrolyzes -Xaa-Yaa-Zaa-|-(S,diacylglyceryl)Cys-, in which Xaa is hydrophobic (preferably Leu), and Yaa (Ala or Ser) and Zaa (Gly or Ala) have small, neutral side chains.</text>
        <dbReference type="EC" id="3.4.23.36"/>
    </reaction>
</comment>
<comment type="function">
    <text evidence="9">This protein specifically catalyzes the removal of signal peptides from prolipoproteins.</text>
</comment>
<keyword evidence="8 9" id="KW-0472">Membrane</keyword>
<feature type="transmembrane region" description="Helical" evidence="9">
    <location>
        <begin position="107"/>
        <end position="123"/>
    </location>
</feature>
<dbReference type="InterPro" id="IPR001872">
    <property type="entry name" value="Peptidase_A8"/>
</dbReference>
<feature type="active site" evidence="9">
    <location>
        <position position="153"/>
    </location>
</feature>
<keyword evidence="3 9" id="KW-0645">Protease</keyword>
<protein>
    <recommendedName>
        <fullName evidence="9">Lipoprotein signal peptidase</fullName>
        <ecNumber evidence="9">3.4.23.36</ecNumber>
    </recommendedName>
    <alternativeName>
        <fullName evidence="9">Prolipoprotein signal peptidase</fullName>
    </alternativeName>
    <alternativeName>
        <fullName evidence="9">Signal peptidase II</fullName>
        <shortName evidence="9">SPase II</shortName>
    </alternativeName>
</protein>
<dbReference type="EMBL" id="FXAC01000012">
    <property type="protein sequence ID" value="SMF16988.1"/>
    <property type="molecule type" value="Genomic_DNA"/>
</dbReference>
<sequence length="174" mass="18474">MTSRETGHEPEAREVPPPRRWQLTVGAFTLGALVVLVDQGTKTWAEATLTEGERVPLIGNLLGLQLAYNPGAAFSFGEGSTPVFALAAVVATVTAVVFALRVRRPRWAIVIGALGGAAASHTGDRLFREPGFAQGHVVDFLAYGTWFIGNVADIVIVAVAITGVLLMLRERPGE</sequence>
<dbReference type="UniPathway" id="UPA00665"/>
<proteinExistence type="inferred from homology"/>
<gene>
    <name evidence="9" type="primary">lspA</name>
    <name evidence="10" type="ORF">SAMN06296028_11278</name>
</gene>
<evidence type="ECO:0000256" key="5">
    <source>
        <dbReference type="ARBA" id="ARBA00022750"/>
    </source>
</evidence>
<dbReference type="Proteomes" id="UP000192929">
    <property type="component" value="Unassembled WGS sequence"/>
</dbReference>
<feature type="transmembrane region" description="Helical" evidence="9">
    <location>
        <begin position="143"/>
        <end position="168"/>
    </location>
</feature>
<accession>A0A1X7DKC9</accession>
<dbReference type="EC" id="3.4.23.36" evidence="9"/>
<evidence type="ECO:0000313" key="10">
    <source>
        <dbReference type="EMBL" id="SMF16988.1"/>
    </source>
</evidence>
<evidence type="ECO:0000256" key="1">
    <source>
        <dbReference type="ARBA" id="ARBA00006139"/>
    </source>
</evidence>
<dbReference type="PANTHER" id="PTHR33695:SF1">
    <property type="entry name" value="LIPOPROTEIN SIGNAL PEPTIDASE"/>
    <property type="match status" value="1"/>
</dbReference>
<dbReference type="GO" id="GO:0005886">
    <property type="term" value="C:plasma membrane"/>
    <property type="evidence" value="ECO:0007669"/>
    <property type="project" value="UniProtKB-SubCell"/>
</dbReference>
<keyword evidence="2 9" id="KW-1003">Cell membrane</keyword>
<keyword evidence="11" id="KW-1185">Reference proteome</keyword>
<dbReference type="GO" id="GO:0004190">
    <property type="term" value="F:aspartic-type endopeptidase activity"/>
    <property type="evidence" value="ECO:0007669"/>
    <property type="project" value="UniProtKB-UniRule"/>
</dbReference>
<dbReference type="AlphaFoldDB" id="A0A1X7DKC9"/>
<evidence type="ECO:0000256" key="7">
    <source>
        <dbReference type="ARBA" id="ARBA00022989"/>
    </source>
</evidence>
<feature type="transmembrane region" description="Helical" evidence="9">
    <location>
        <begin position="83"/>
        <end position="100"/>
    </location>
</feature>
<dbReference type="GO" id="GO:0006508">
    <property type="term" value="P:proteolysis"/>
    <property type="evidence" value="ECO:0007669"/>
    <property type="project" value="UniProtKB-KW"/>
</dbReference>
<dbReference type="PANTHER" id="PTHR33695">
    <property type="entry name" value="LIPOPROTEIN SIGNAL PEPTIDASE"/>
    <property type="match status" value="1"/>
</dbReference>
<reference evidence="11" key="1">
    <citation type="submission" date="2017-04" db="EMBL/GenBank/DDBJ databases">
        <authorList>
            <person name="Varghese N."/>
            <person name="Submissions S."/>
        </authorList>
    </citation>
    <scope>NUCLEOTIDE SEQUENCE [LARGE SCALE GENOMIC DNA]</scope>
    <source>
        <strain evidence="11">NIO-1021</strain>
    </source>
</reference>
<keyword evidence="5 9" id="KW-0064">Aspartyl protease</keyword>
<keyword evidence="6 9" id="KW-0378">Hydrolase</keyword>
<dbReference type="HAMAP" id="MF_00161">
    <property type="entry name" value="LspA"/>
    <property type="match status" value="1"/>
</dbReference>
<comment type="subcellular location">
    <subcellularLocation>
        <location evidence="9">Cell membrane</location>
        <topology evidence="9">Multi-pass membrane protein</topology>
    </subcellularLocation>
</comment>
<evidence type="ECO:0000313" key="11">
    <source>
        <dbReference type="Proteomes" id="UP000192929"/>
    </source>
</evidence>
<keyword evidence="4 9" id="KW-0812">Transmembrane</keyword>
<evidence type="ECO:0000256" key="3">
    <source>
        <dbReference type="ARBA" id="ARBA00022670"/>
    </source>
</evidence>
<dbReference type="RefSeq" id="WP_047692497.1">
    <property type="nucleotide sequence ID" value="NZ_FXAC01000012.1"/>
</dbReference>
<comment type="similarity">
    <text evidence="1 9">Belongs to the peptidase A8 family.</text>
</comment>
<evidence type="ECO:0000256" key="9">
    <source>
        <dbReference type="HAMAP-Rule" id="MF_00161"/>
    </source>
</evidence>
<evidence type="ECO:0000256" key="8">
    <source>
        <dbReference type="ARBA" id="ARBA00023136"/>
    </source>
</evidence>
<evidence type="ECO:0000256" key="4">
    <source>
        <dbReference type="ARBA" id="ARBA00022692"/>
    </source>
</evidence>
<dbReference type="Pfam" id="PF01252">
    <property type="entry name" value="Peptidase_A8"/>
    <property type="match status" value="1"/>
</dbReference>
<evidence type="ECO:0000256" key="2">
    <source>
        <dbReference type="ARBA" id="ARBA00022475"/>
    </source>
</evidence>
<keyword evidence="7 9" id="KW-1133">Transmembrane helix</keyword>